<comment type="similarity">
    <text evidence="7">Belongs to the binding-protein-dependent transport system permease family.</text>
</comment>
<feature type="transmembrane region" description="Helical" evidence="7">
    <location>
        <begin position="86"/>
        <end position="107"/>
    </location>
</feature>
<feature type="transmembrane region" description="Helical" evidence="7">
    <location>
        <begin position="119"/>
        <end position="139"/>
    </location>
</feature>
<keyword evidence="2 7" id="KW-0813">Transport</keyword>
<dbReference type="GO" id="GO:0055085">
    <property type="term" value="P:transmembrane transport"/>
    <property type="evidence" value="ECO:0007669"/>
    <property type="project" value="InterPro"/>
</dbReference>
<dbReference type="CDD" id="cd06261">
    <property type="entry name" value="TM_PBP2"/>
    <property type="match status" value="1"/>
</dbReference>
<keyword evidence="6 7" id="KW-0472">Membrane</keyword>
<comment type="subcellular location">
    <subcellularLocation>
        <location evidence="1 7">Cell membrane</location>
        <topology evidence="1 7">Multi-pass membrane protein</topology>
    </subcellularLocation>
</comment>
<proteinExistence type="inferred from homology"/>
<dbReference type="AlphaFoldDB" id="A0A6B0YY75"/>
<evidence type="ECO:0000256" key="7">
    <source>
        <dbReference type="RuleBase" id="RU363032"/>
    </source>
</evidence>
<reference evidence="9" key="1">
    <citation type="submission" date="2019-09" db="EMBL/GenBank/DDBJ databases">
        <title>Characterisation of the sponge microbiome using genome-centric metagenomics.</title>
        <authorList>
            <person name="Engelberts J.P."/>
            <person name="Robbins S.J."/>
            <person name="De Goeij J.M."/>
            <person name="Aranda M."/>
            <person name="Bell S.C."/>
            <person name="Webster N.S."/>
        </authorList>
    </citation>
    <scope>NUCLEOTIDE SEQUENCE</scope>
    <source>
        <strain evidence="9">SB0664_bin_27</strain>
    </source>
</reference>
<dbReference type="InterPro" id="IPR051393">
    <property type="entry name" value="ABC_transporter_permease"/>
</dbReference>
<evidence type="ECO:0000256" key="4">
    <source>
        <dbReference type="ARBA" id="ARBA00022692"/>
    </source>
</evidence>
<organism evidence="9">
    <name type="scientific">Caldilineaceae bacterium SB0664_bin_27</name>
    <dbReference type="NCBI Taxonomy" id="2605260"/>
    <lineage>
        <taxon>Bacteria</taxon>
        <taxon>Bacillati</taxon>
        <taxon>Chloroflexota</taxon>
        <taxon>Caldilineae</taxon>
        <taxon>Caldilineales</taxon>
        <taxon>Caldilineaceae</taxon>
    </lineage>
</organism>
<accession>A0A6B0YY75</accession>
<dbReference type="PROSITE" id="PS50928">
    <property type="entry name" value="ABC_TM1"/>
    <property type="match status" value="1"/>
</dbReference>
<evidence type="ECO:0000259" key="8">
    <source>
        <dbReference type="PROSITE" id="PS50928"/>
    </source>
</evidence>
<feature type="transmembrane region" description="Helical" evidence="7">
    <location>
        <begin position="168"/>
        <end position="192"/>
    </location>
</feature>
<keyword evidence="5 7" id="KW-1133">Transmembrane helix</keyword>
<evidence type="ECO:0000313" key="9">
    <source>
        <dbReference type="EMBL" id="MXY95145.1"/>
    </source>
</evidence>
<evidence type="ECO:0000256" key="1">
    <source>
        <dbReference type="ARBA" id="ARBA00004651"/>
    </source>
</evidence>
<feature type="transmembrane region" description="Helical" evidence="7">
    <location>
        <begin position="213"/>
        <end position="235"/>
    </location>
</feature>
<name>A0A6B0YY75_9CHLR</name>
<dbReference type="Gene3D" id="1.10.3720.10">
    <property type="entry name" value="MetI-like"/>
    <property type="match status" value="1"/>
</dbReference>
<dbReference type="Pfam" id="PF00528">
    <property type="entry name" value="BPD_transp_1"/>
    <property type="match status" value="1"/>
</dbReference>
<dbReference type="PANTHER" id="PTHR30193">
    <property type="entry name" value="ABC TRANSPORTER PERMEASE PROTEIN"/>
    <property type="match status" value="1"/>
</dbReference>
<protein>
    <submittedName>
        <fullName evidence="9">Sugar ABC transporter permease</fullName>
    </submittedName>
</protein>
<keyword evidence="4 7" id="KW-0812">Transmembrane</keyword>
<keyword evidence="3" id="KW-1003">Cell membrane</keyword>
<evidence type="ECO:0000256" key="6">
    <source>
        <dbReference type="ARBA" id="ARBA00023136"/>
    </source>
</evidence>
<sequence length="304" mass="34077">MAVGPANRFQEFRAELRRSEVKWAYTLILPAVLPLLIFTVLPVLGAIGLSFTHFDAFSATMSWIGTGNYREAFDNELFRITIRNTLQFTVGFVPLSLAVGFSAAMLLNRRIRGISFLRGAYYLPVLTSTIAMGIAWMWLFQPQVGLVSLALKLFGVTPKDWLNSPFTAMPAVIGVAVWKAFGGTMLIYLAGLQGIPETYYDAAKVDGAGRWQLLRFITWPLLRPVTFYLFIIGMIDSLQVFDLVMIMTEGGPAFRTTTIVHQIYLNAFKFNQMGYASAMAVVLFVAIAVLTFFNWKFFSSSLEY</sequence>
<dbReference type="PANTHER" id="PTHR30193:SF37">
    <property type="entry name" value="INNER MEMBRANE ABC TRANSPORTER PERMEASE PROTEIN YCJO"/>
    <property type="match status" value="1"/>
</dbReference>
<evidence type="ECO:0000256" key="3">
    <source>
        <dbReference type="ARBA" id="ARBA00022475"/>
    </source>
</evidence>
<dbReference type="SUPFAM" id="SSF161098">
    <property type="entry name" value="MetI-like"/>
    <property type="match status" value="1"/>
</dbReference>
<evidence type="ECO:0000256" key="5">
    <source>
        <dbReference type="ARBA" id="ARBA00022989"/>
    </source>
</evidence>
<dbReference type="GO" id="GO:0005886">
    <property type="term" value="C:plasma membrane"/>
    <property type="evidence" value="ECO:0007669"/>
    <property type="project" value="UniProtKB-SubCell"/>
</dbReference>
<dbReference type="InterPro" id="IPR035906">
    <property type="entry name" value="MetI-like_sf"/>
</dbReference>
<comment type="caution">
    <text evidence="9">The sequence shown here is derived from an EMBL/GenBank/DDBJ whole genome shotgun (WGS) entry which is preliminary data.</text>
</comment>
<gene>
    <name evidence="9" type="ORF">F4Y42_17020</name>
</gene>
<dbReference type="SUPFAM" id="SSF160964">
    <property type="entry name" value="MalF N-terminal region-like"/>
    <property type="match status" value="1"/>
</dbReference>
<dbReference type="InterPro" id="IPR000515">
    <property type="entry name" value="MetI-like"/>
</dbReference>
<feature type="domain" description="ABC transmembrane type-1" evidence="8">
    <location>
        <begin position="82"/>
        <end position="294"/>
    </location>
</feature>
<feature type="transmembrane region" description="Helical" evidence="7">
    <location>
        <begin position="23"/>
        <end position="51"/>
    </location>
</feature>
<evidence type="ECO:0000256" key="2">
    <source>
        <dbReference type="ARBA" id="ARBA00022448"/>
    </source>
</evidence>
<feature type="transmembrane region" description="Helical" evidence="7">
    <location>
        <begin position="275"/>
        <end position="295"/>
    </location>
</feature>
<dbReference type="EMBL" id="VXRG01000137">
    <property type="protein sequence ID" value="MXY95145.1"/>
    <property type="molecule type" value="Genomic_DNA"/>
</dbReference>